<dbReference type="RefSeq" id="WP_142492095.1">
    <property type="nucleotide sequence ID" value="NZ_FXTO01000003.1"/>
</dbReference>
<feature type="transmembrane region" description="Helical" evidence="1">
    <location>
        <begin position="147"/>
        <end position="167"/>
    </location>
</feature>
<protein>
    <submittedName>
        <fullName evidence="2">Uncharacterized protein</fullName>
    </submittedName>
</protein>
<organism evidence="2 3">
    <name type="scientific">Thalassovita litoralis</name>
    <dbReference type="NCBI Taxonomy" id="1010611"/>
    <lineage>
        <taxon>Bacteria</taxon>
        <taxon>Pseudomonadati</taxon>
        <taxon>Pseudomonadota</taxon>
        <taxon>Alphaproteobacteria</taxon>
        <taxon>Rhodobacterales</taxon>
        <taxon>Roseobacteraceae</taxon>
        <taxon>Thalassovita</taxon>
    </lineage>
</organism>
<accession>A0A521BG52</accession>
<evidence type="ECO:0000256" key="1">
    <source>
        <dbReference type="SAM" id="Phobius"/>
    </source>
</evidence>
<gene>
    <name evidence="2" type="ORF">SAMN06265173_10347</name>
</gene>
<dbReference type="Proteomes" id="UP000316030">
    <property type="component" value="Unassembled WGS sequence"/>
</dbReference>
<dbReference type="EMBL" id="FXTO01000003">
    <property type="protein sequence ID" value="SMO46087.1"/>
    <property type="molecule type" value="Genomic_DNA"/>
</dbReference>
<feature type="transmembrane region" description="Helical" evidence="1">
    <location>
        <begin position="118"/>
        <end position="141"/>
    </location>
</feature>
<keyword evidence="3" id="KW-1185">Reference proteome</keyword>
<evidence type="ECO:0000313" key="2">
    <source>
        <dbReference type="EMBL" id="SMO46087.1"/>
    </source>
</evidence>
<reference evidence="2 3" key="1">
    <citation type="submission" date="2017-05" db="EMBL/GenBank/DDBJ databases">
        <authorList>
            <person name="Varghese N."/>
            <person name="Submissions S."/>
        </authorList>
    </citation>
    <scope>NUCLEOTIDE SEQUENCE [LARGE SCALE GENOMIC DNA]</scope>
    <source>
        <strain evidence="2 3">DSM 29506</strain>
    </source>
</reference>
<evidence type="ECO:0000313" key="3">
    <source>
        <dbReference type="Proteomes" id="UP000316030"/>
    </source>
</evidence>
<keyword evidence="1" id="KW-0472">Membrane</keyword>
<proteinExistence type="predicted"/>
<dbReference type="AlphaFoldDB" id="A0A521BG52"/>
<sequence length="210" mass="22766">MTVRYGFKPALLRARRTCILDGTTLTLQTPAGNPDWVLDLTTVTGLAYSDQTIGYTRIRRLELDTPTGRKLLGQSLGTPGNGPAAQEFFALVLAILQAVHPHTPDIEILYGQRGSARWGMFLTGAFSFCVGLALPIVALATSPRSDVLTQIALPCLVLILLGVVFGWRNRPWTPTPRLPLSALIDLLQVNDRSKPLTGSDPRDTAPPPQS</sequence>
<name>A0A521BG52_9RHOB</name>
<keyword evidence="1" id="KW-0812">Transmembrane</keyword>
<dbReference type="OrthoDB" id="7849696at2"/>
<keyword evidence="1" id="KW-1133">Transmembrane helix</keyword>